<evidence type="ECO:0000313" key="4">
    <source>
        <dbReference type="Proteomes" id="UP000446657"/>
    </source>
</evidence>
<evidence type="ECO:0000313" key="3">
    <source>
        <dbReference type="Proteomes" id="UP000095495"/>
    </source>
</evidence>
<evidence type="ECO:0000313" key="2">
    <source>
        <dbReference type="EMBL" id="MTR83241.1"/>
    </source>
</evidence>
<reference evidence="2 4" key="2">
    <citation type="journal article" date="2019" name="Nat. Med.">
        <title>A library of human gut bacterial isolates paired with longitudinal multiomics data enables mechanistic microbiome research.</title>
        <authorList>
            <person name="Poyet M."/>
            <person name="Groussin M."/>
            <person name="Gibbons S.M."/>
            <person name="Avila-Pacheco J."/>
            <person name="Jiang X."/>
            <person name="Kearney S.M."/>
            <person name="Perrotta A.R."/>
            <person name="Berdy B."/>
            <person name="Zhao S."/>
            <person name="Lieberman T.D."/>
            <person name="Swanson P.K."/>
            <person name="Smith M."/>
            <person name="Roesemann S."/>
            <person name="Alexander J.E."/>
            <person name="Rich S.A."/>
            <person name="Livny J."/>
            <person name="Vlamakis H."/>
            <person name="Clish C."/>
            <person name="Bullock K."/>
            <person name="Deik A."/>
            <person name="Scott J."/>
            <person name="Pierce K.A."/>
            <person name="Xavier R.J."/>
            <person name="Alm E.J."/>
        </authorList>
    </citation>
    <scope>NUCLEOTIDE SEQUENCE [LARGE SCALE GENOMIC DNA]</scope>
    <source>
        <strain evidence="2 4">BIOML-A1</strain>
    </source>
</reference>
<protein>
    <submittedName>
        <fullName evidence="1">Uncharacterized protein</fullName>
    </submittedName>
</protein>
<dbReference type="EMBL" id="CYXV01000009">
    <property type="protein sequence ID" value="CUN03621.1"/>
    <property type="molecule type" value="Genomic_DNA"/>
</dbReference>
<dbReference type="AlphaFoldDB" id="A0A173TLK4"/>
<evidence type="ECO:0000313" key="1">
    <source>
        <dbReference type="EMBL" id="CUN03621.1"/>
    </source>
</evidence>
<dbReference type="Proteomes" id="UP000095495">
    <property type="component" value="Unassembled WGS sequence"/>
</dbReference>
<accession>A0A173TLK4</accession>
<gene>
    <name evidence="1" type="ORF">ERS852420_02299</name>
    <name evidence="2" type="ORF">GMD30_16600</name>
</gene>
<dbReference type="RefSeq" id="WP_055263108.1">
    <property type="nucleotide sequence ID" value="NZ_CYXV01000009.1"/>
</dbReference>
<name>A0A173TLK4_9FIRM</name>
<reference evidence="1 3" key="1">
    <citation type="submission" date="2015-09" db="EMBL/GenBank/DDBJ databases">
        <authorList>
            <consortium name="Pathogen Informatics"/>
        </authorList>
    </citation>
    <scope>NUCLEOTIDE SEQUENCE [LARGE SCALE GENOMIC DNA]</scope>
    <source>
        <strain evidence="1 3">2789STDY5608863</strain>
    </source>
</reference>
<organism evidence="1 3">
    <name type="scientific">Roseburia faecis</name>
    <dbReference type="NCBI Taxonomy" id="301302"/>
    <lineage>
        <taxon>Bacteria</taxon>
        <taxon>Bacillati</taxon>
        <taxon>Bacillota</taxon>
        <taxon>Clostridia</taxon>
        <taxon>Lachnospirales</taxon>
        <taxon>Lachnospiraceae</taxon>
        <taxon>Roseburia</taxon>
    </lineage>
</organism>
<dbReference type="Proteomes" id="UP000446657">
    <property type="component" value="Unassembled WGS sequence"/>
</dbReference>
<dbReference type="EMBL" id="WNAL01000064">
    <property type="protein sequence ID" value="MTR83241.1"/>
    <property type="molecule type" value="Genomic_DNA"/>
</dbReference>
<proteinExistence type="predicted"/>
<sequence length="426" mass="49849">MGLTKAIIDNINMSSANYIEIFLREQNLQRTSSEEGMDTRSWVNLLLQSGRLNEDTFERFLQEELFYGKRKQIRVYKLEDCRKYVYASDWTKGLERYSDGQSENFSNILGMQPNEEHPRKIVFASMKKNEQAELENIKILFACFIQVSIGRDKFEDSCSYIPVEIDFRRKRMTMKAWQRHNIAWEWYKTDALLDDILDILNKSFQIEVEAFGINHKKVLYAMSRNLINDAYLKIPAFGEVANLKETISNFSNDIIHTLPLKNKVLNGSGDESLQSGVMNFEAELRNVVESLTINDYFFQKDFSEIWDMGLEAIVARIRFNDKERVLTSLKGENTVTPIFVTKTFMTLRERMNESEMVDTIWIATDRDKGNLNLRYDSSNSEYLEIWVRYGIRFCGNDMNAALRIYDKYEQYTTSTIKESTPIAVSQ</sequence>